<proteinExistence type="predicted"/>
<name>A0A0P9D146_9CHLR</name>
<organism evidence="1 2">
    <name type="scientific">Kouleothrix aurantiaca</name>
    <dbReference type="NCBI Taxonomy" id="186479"/>
    <lineage>
        <taxon>Bacteria</taxon>
        <taxon>Bacillati</taxon>
        <taxon>Chloroflexota</taxon>
        <taxon>Chloroflexia</taxon>
        <taxon>Chloroflexales</taxon>
        <taxon>Roseiflexineae</taxon>
        <taxon>Roseiflexaceae</taxon>
        <taxon>Kouleothrix</taxon>
    </lineage>
</organism>
<accession>A0A0P9D146</accession>
<dbReference type="AlphaFoldDB" id="A0A0P9D146"/>
<dbReference type="EMBL" id="LJCR01000811">
    <property type="protein sequence ID" value="KPV51700.1"/>
    <property type="molecule type" value="Genomic_DNA"/>
</dbReference>
<sequence length="154" mass="17524">MTISPPDTSPEAAYQQRCADPAFRRAWDQARADSPQPEWQRTFLRVLAEQQSVRHAIAAAGRAPSYVYRVRAEDSEFRARWDEALAGERRRPEWQAVFLSTLAETKHITRARLAAGVASSLVYRVRAKDPEFRARWEQAINGPLPPDNDPQTPP</sequence>
<evidence type="ECO:0000313" key="1">
    <source>
        <dbReference type="EMBL" id="KPV51700.1"/>
    </source>
</evidence>
<keyword evidence="2" id="KW-1185">Reference proteome</keyword>
<evidence type="ECO:0000313" key="2">
    <source>
        <dbReference type="Proteomes" id="UP000050509"/>
    </source>
</evidence>
<gene>
    <name evidence="1" type="ORF">SE17_19740</name>
</gene>
<dbReference type="Proteomes" id="UP000050509">
    <property type="component" value="Unassembled WGS sequence"/>
</dbReference>
<protein>
    <submittedName>
        <fullName evidence="1">Uncharacterized protein</fullName>
    </submittedName>
</protein>
<comment type="caution">
    <text evidence="1">The sequence shown here is derived from an EMBL/GenBank/DDBJ whole genome shotgun (WGS) entry which is preliminary data.</text>
</comment>
<reference evidence="1 2" key="1">
    <citation type="submission" date="2015-09" db="EMBL/GenBank/DDBJ databases">
        <title>Draft genome sequence of Kouleothrix aurantiaca JCM 19913.</title>
        <authorList>
            <person name="Hemp J."/>
        </authorList>
    </citation>
    <scope>NUCLEOTIDE SEQUENCE [LARGE SCALE GENOMIC DNA]</scope>
    <source>
        <strain evidence="1 2">COM-B</strain>
    </source>
</reference>